<reference evidence="2" key="1">
    <citation type="submission" date="2022-11" db="UniProtKB">
        <authorList>
            <consortium name="WormBaseParasite"/>
        </authorList>
    </citation>
    <scope>IDENTIFICATION</scope>
</reference>
<dbReference type="AlphaFoldDB" id="A0A914RSP7"/>
<dbReference type="WBParaSite" id="PEQ_0000785801-mRNA-1">
    <property type="protein sequence ID" value="PEQ_0000785801-mRNA-1"/>
    <property type="gene ID" value="PEQ_0000785801"/>
</dbReference>
<accession>A0A914RSP7</accession>
<name>A0A914RSP7_PAREQ</name>
<proteinExistence type="predicted"/>
<organism evidence="1 2">
    <name type="scientific">Parascaris equorum</name>
    <name type="common">Equine roundworm</name>
    <dbReference type="NCBI Taxonomy" id="6256"/>
    <lineage>
        <taxon>Eukaryota</taxon>
        <taxon>Metazoa</taxon>
        <taxon>Ecdysozoa</taxon>
        <taxon>Nematoda</taxon>
        <taxon>Chromadorea</taxon>
        <taxon>Rhabditida</taxon>
        <taxon>Spirurina</taxon>
        <taxon>Ascaridomorpha</taxon>
        <taxon>Ascaridoidea</taxon>
        <taxon>Ascarididae</taxon>
        <taxon>Parascaris</taxon>
    </lineage>
</organism>
<protein>
    <submittedName>
        <fullName evidence="2">Uncharacterized protein</fullName>
    </submittedName>
</protein>
<evidence type="ECO:0000313" key="2">
    <source>
        <dbReference type="WBParaSite" id="PEQ_0000785801-mRNA-1"/>
    </source>
</evidence>
<sequence length="95" mass="10553">MALDCSQSAIAEVVSELDSLASGIGWCMLKVRPSSRNTDNLGREEELMTIACDDEVIAFEEFIIWVVAEVCCEEKVFVALFAGELVHSNLVWMTH</sequence>
<evidence type="ECO:0000313" key="1">
    <source>
        <dbReference type="Proteomes" id="UP000887564"/>
    </source>
</evidence>
<dbReference type="Proteomes" id="UP000887564">
    <property type="component" value="Unplaced"/>
</dbReference>
<keyword evidence="1" id="KW-1185">Reference proteome</keyword>